<dbReference type="Gramene" id="KOM28391">
    <property type="protein sequence ID" value="KOM28391"/>
    <property type="gene ID" value="LR48_Vigan541s001400"/>
</dbReference>
<dbReference type="Proteomes" id="UP000053144">
    <property type="component" value="Unassembled WGS sequence"/>
</dbReference>
<protein>
    <submittedName>
        <fullName evidence="1">Uncharacterized protein</fullName>
    </submittedName>
</protein>
<dbReference type="AlphaFoldDB" id="A0A0L9TDB0"/>
<dbReference type="EMBL" id="KQ258434">
    <property type="protein sequence ID" value="KOM28391.1"/>
    <property type="molecule type" value="Genomic_DNA"/>
</dbReference>
<accession>A0A0L9TDB0</accession>
<proteinExistence type="predicted"/>
<evidence type="ECO:0000313" key="2">
    <source>
        <dbReference type="Proteomes" id="UP000053144"/>
    </source>
</evidence>
<reference evidence="2" key="1">
    <citation type="journal article" date="2015" name="Proc. Natl. Acad. Sci. U.S.A.">
        <title>Genome sequencing of adzuki bean (Vigna angularis) provides insight into high starch and low fat accumulation and domestication.</title>
        <authorList>
            <person name="Yang K."/>
            <person name="Tian Z."/>
            <person name="Chen C."/>
            <person name="Luo L."/>
            <person name="Zhao B."/>
            <person name="Wang Z."/>
            <person name="Yu L."/>
            <person name="Li Y."/>
            <person name="Sun Y."/>
            <person name="Li W."/>
            <person name="Chen Y."/>
            <person name="Li Y."/>
            <person name="Zhang Y."/>
            <person name="Ai D."/>
            <person name="Zhao J."/>
            <person name="Shang C."/>
            <person name="Ma Y."/>
            <person name="Wu B."/>
            <person name="Wang M."/>
            <person name="Gao L."/>
            <person name="Sun D."/>
            <person name="Zhang P."/>
            <person name="Guo F."/>
            <person name="Wang W."/>
            <person name="Li Y."/>
            <person name="Wang J."/>
            <person name="Varshney R.K."/>
            <person name="Wang J."/>
            <person name="Ling H.Q."/>
            <person name="Wan P."/>
        </authorList>
    </citation>
    <scope>NUCLEOTIDE SEQUENCE</scope>
    <source>
        <strain evidence="2">cv. Jingnong 6</strain>
    </source>
</reference>
<evidence type="ECO:0000313" key="1">
    <source>
        <dbReference type="EMBL" id="KOM28391.1"/>
    </source>
</evidence>
<organism evidence="1 2">
    <name type="scientific">Phaseolus angularis</name>
    <name type="common">Azuki bean</name>
    <name type="synonym">Vigna angularis</name>
    <dbReference type="NCBI Taxonomy" id="3914"/>
    <lineage>
        <taxon>Eukaryota</taxon>
        <taxon>Viridiplantae</taxon>
        <taxon>Streptophyta</taxon>
        <taxon>Embryophyta</taxon>
        <taxon>Tracheophyta</taxon>
        <taxon>Spermatophyta</taxon>
        <taxon>Magnoliopsida</taxon>
        <taxon>eudicotyledons</taxon>
        <taxon>Gunneridae</taxon>
        <taxon>Pentapetalae</taxon>
        <taxon>rosids</taxon>
        <taxon>fabids</taxon>
        <taxon>Fabales</taxon>
        <taxon>Fabaceae</taxon>
        <taxon>Papilionoideae</taxon>
        <taxon>50 kb inversion clade</taxon>
        <taxon>NPAAA clade</taxon>
        <taxon>indigoferoid/millettioid clade</taxon>
        <taxon>Phaseoleae</taxon>
        <taxon>Vigna</taxon>
    </lineage>
</organism>
<name>A0A0L9TDB0_PHAAN</name>
<sequence>MRNREERVRKKLLVARRVEALEGFRENKLGAREVWNRGGPGLCADFGHSVED</sequence>
<gene>
    <name evidence="1" type="ORF">LR48_Vigan541s001400</name>
</gene>